<evidence type="ECO:0000313" key="3">
    <source>
        <dbReference type="Proteomes" id="UP000800093"/>
    </source>
</evidence>
<dbReference type="EMBL" id="ML986619">
    <property type="protein sequence ID" value="KAF2264021.1"/>
    <property type="molecule type" value="Genomic_DNA"/>
</dbReference>
<dbReference type="SUPFAM" id="SSF54593">
    <property type="entry name" value="Glyoxalase/Bleomycin resistance protein/Dihydroxybiphenyl dioxygenase"/>
    <property type="match status" value="1"/>
</dbReference>
<dbReference type="InterPro" id="IPR029068">
    <property type="entry name" value="Glyas_Bleomycin-R_OHBP_Dase"/>
</dbReference>
<dbReference type="PANTHER" id="PTHR10374">
    <property type="entry name" value="LACTOYLGLUTATHIONE LYASE GLYOXALASE I"/>
    <property type="match status" value="1"/>
</dbReference>
<proteinExistence type="predicted"/>
<name>A0A9P4K949_9PLEO</name>
<dbReference type="PROSITE" id="PS51819">
    <property type="entry name" value="VOC"/>
    <property type="match status" value="1"/>
</dbReference>
<organism evidence="2 3">
    <name type="scientific">Lojkania enalia</name>
    <dbReference type="NCBI Taxonomy" id="147567"/>
    <lineage>
        <taxon>Eukaryota</taxon>
        <taxon>Fungi</taxon>
        <taxon>Dikarya</taxon>
        <taxon>Ascomycota</taxon>
        <taxon>Pezizomycotina</taxon>
        <taxon>Dothideomycetes</taxon>
        <taxon>Pleosporomycetidae</taxon>
        <taxon>Pleosporales</taxon>
        <taxon>Pleosporales incertae sedis</taxon>
        <taxon>Lojkania</taxon>
    </lineage>
</organism>
<dbReference type="OrthoDB" id="16820at2759"/>
<keyword evidence="3" id="KW-1185">Reference proteome</keyword>
<evidence type="ECO:0000259" key="1">
    <source>
        <dbReference type="PROSITE" id="PS51819"/>
    </source>
</evidence>
<dbReference type="Gene3D" id="3.10.180.10">
    <property type="entry name" value="2,3-Dihydroxybiphenyl 1,2-Dioxygenase, domain 1"/>
    <property type="match status" value="1"/>
</dbReference>
<feature type="domain" description="VOC" evidence="1">
    <location>
        <begin position="1"/>
        <end position="183"/>
    </location>
</feature>
<evidence type="ECO:0000313" key="2">
    <source>
        <dbReference type="EMBL" id="KAF2264021.1"/>
    </source>
</evidence>
<protein>
    <recommendedName>
        <fullName evidence="1">VOC domain-containing protein</fullName>
    </recommendedName>
</protein>
<comment type="caution">
    <text evidence="2">The sequence shown here is derived from an EMBL/GenBank/DDBJ whole genome shotgun (WGS) entry which is preliminary data.</text>
</comment>
<dbReference type="InterPro" id="IPR037523">
    <property type="entry name" value="VOC_core"/>
</dbReference>
<accession>A0A9P4K949</accession>
<dbReference type="Proteomes" id="UP000800093">
    <property type="component" value="Unassembled WGS sequence"/>
</dbReference>
<dbReference type="Pfam" id="PF00903">
    <property type="entry name" value="Glyoxalase"/>
    <property type="match status" value="1"/>
</dbReference>
<sequence length="189" mass="21312">MANQQNQAVNDVEVSHKWYSDVLGMRHVFTFDVTPDITIMYMAHAEAREDGTFETGEELLKRKNRTKGLIELMVYKEQILPYKSVLFGRNTFSHLGLIVLDLAAAQKHFEELGATLIKRLGELDVSPESGSRIFAEAFGWENLDDPESQKALAEVRPAFEQIGIKDVILIADPDSNLIEVQALNPHRGM</sequence>
<reference evidence="3" key="1">
    <citation type="journal article" date="2020" name="Stud. Mycol.">
        <title>101 Dothideomycetes genomes: A test case for predicting lifestyles and emergence of pathogens.</title>
        <authorList>
            <person name="Haridas S."/>
            <person name="Albert R."/>
            <person name="Binder M."/>
            <person name="Bloem J."/>
            <person name="LaButti K."/>
            <person name="Salamov A."/>
            <person name="Andreopoulos B."/>
            <person name="Baker S."/>
            <person name="Barry K."/>
            <person name="Bills G."/>
            <person name="Bluhm B."/>
            <person name="Cannon C."/>
            <person name="Castanera R."/>
            <person name="Culley D."/>
            <person name="Daum C."/>
            <person name="Ezra D."/>
            <person name="Gonzalez J."/>
            <person name="Henrissat B."/>
            <person name="Kuo A."/>
            <person name="Liang C."/>
            <person name="Lipzen A."/>
            <person name="Lutzoni F."/>
            <person name="Magnuson J."/>
            <person name="Mondo S."/>
            <person name="Nolan M."/>
            <person name="Ohm R."/>
            <person name="Pangilinan J."/>
            <person name="Park H.-J."/>
            <person name="Ramirez L."/>
            <person name="Alfaro M."/>
            <person name="Sun H."/>
            <person name="Tritt A."/>
            <person name="Yoshinaga Y."/>
            <person name="Zwiers L.-H."/>
            <person name="Turgeon B."/>
            <person name="Goodwin S."/>
            <person name="Spatafora J."/>
            <person name="Crous P."/>
            <person name="Grigoriev I."/>
        </authorList>
    </citation>
    <scope>NUCLEOTIDE SEQUENCE [LARGE SCALE GENOMIC DNA]</scope>
    <source>
        <strain evidence="3">CBS 304.66</strain>
    </source>
</reference>
<gene>
    <name evidence="2" type="ORF">CC78DRAFT_580762</name>
</gene>
<dbReference type="PANTHER" id="PTHR10374:SF19">
    <property type="entry name" value="LYASE (GLO1), PUTATIVE (AFU_ORTHOLOGUE AFUA_2G13550)-RELATED"/>
    <property type="match status" value="1"/>
</dbReference>
<dbReference type="AlphaFoldDB" id="A0A9P4K949"/>
<dbReference type="InterPro" id="IPR004360">
    <property type="entry name" value="Glyas_Fos-R_dOase_dom"/>
</dbReference>